<dbReference type="PANTHER" id="PTHR33415">
    <property type="entry name" value="PROTEIN EMBRYO DEFECTIVE 514"/>
    <property type="match status" value="1"/>
</dbReference>
<dbReference type="GO" id="GO:0009507">
    <property type="term" value="C:chloroplast"/>
    <property type="evidence" value="ECO:0007669"/>
    <property type="project" value="TreeGrafter"/>
</dbReference>
<dbReference type="Gene3D" id="3.10.450.40">
    <property type="match status" value="1"/>
</dbReference>
<sequence>MGSSESPFIIAHKKATLNRLKFEAEQGLVVSGWGCCCSLLLIRGIMVSEIKTNKEIWCEINLIYACNNVRTSRRESSLSSSPSSLLVTSHPPVNDIEAPPRLSSAGISASSPVDWLSSLPLVIHDCKGTSERSMFKKKWYRYEIDERLNDVDKSILLFALNFHPEKDGKIGVGAQDIKVAYHKEHENSRCFMLFYLKK</sequence>
<dbReference type="PANTHER" id="PTHR33415:SF21">
    <property type="entry name" value="OS04G0572600 PROTEIN"/>
    <property type="match status" value="1"/>
</dbReference>
<reference evidence="1 2" key="1">
    <citation type="journal article" date="2020" name="bioRxiv">
        <title>Sequence and annotation of 42 cannabis genomes reveals extensive copy number variation in cannabinoid synthesis and pathogen resistance genes.</title>
        <authorList>
            <person name="Mckernan K.J."/>
            <person name="Helbert Y."/>
            <person name="Kane L.T."/>
            <person name="Ebling H."/>
            <person name="Zhang L."/>
            <person name="Liu B."/>
            <person name="Eaton Z."/>
            <person name="Mclaughlin S."/>
            <person name="Kingan S."/>
            <person name="Baybayan P."/>
            <person name="Concepcion G."/>
            <person name="Jordan M."/>
            <person name="Riva A."/>
            <person name="Barbazuk W."/>
            <person name="Harkins T."/>
        </authorList>
    </citation>
    <scope>NUCLEOTIDE SEQUENCE [LARGE SCALE GENOMIC DNA]</scope>
    <source>
        <strain evidence="2">cv. Jamaican Lion 4</strain>
        <tissue evidence="1">Leaf</tissue>
    </source>
</reference>
<name>A0A7J6E2S6_CANSA</name>
<accession>A0A7J6E2S6</accession>
<dbReference type="GO" id="GO:0009658">
    <property type="term" value="P:chloroplast organization"/>
    <property type="evidence" value="ECO:0007669"/>
    <property type="project" value="TreeGrafter"/>
</dbReference>
<dbReference type="AlphaFoldDB" id="A0A7J6E2S6"/>
<dbReference type="Pfam" id="PF11523">
    <property type="entry name" value="DUF3223"/>
    <property type="match status" value="1"/>
</dbReference>
<proteinExistence type="predicted"/>
<dbReference type="EMBL" id="JAATIQ010000538">
    <property type="protein sequence ID" value="KAF4351979.1"/>
    <property type="molecule type" value="Genomic_DNA"/>
</dbReference>
<keyword evidence="2" id="KW-1185">Reference proteome</keyword>
<dbReference type="InterPro" id="IPR044673">
    <property type="entry name" value="DCL-like"/>
</dbReference>
<dbReference type="GO" id="GO:1901259">
    <property type="term" value="P:chloroplast rRNA processing"/>
    <property type="evidence" value="ECO:0007669"/>
    <property type="project" value="TreeGrafter"/>
</dbReference>
<organism evidence="1 2">
    <name type="scientific">Cannabis sativa</name>
    <name type="common">Hemp</name>
    <name type="synonym">Marijuana</name>
    <dbReference type="NCBI Taxonomy" id="3483"/>
    <lineage>
        <taxon>Eukaryota</taxon>
        <taxon>Viridiplantae</taxon>
        <taxon>Streptophyta</taxon>
        <taxon>Embryophyta</taxon>
        <taxon>Tracheophyta</taxon>
        <taxon>Spermatophyta</taxon>
        <taxon>Magnoliopsida</taxon>
        <taxon>eudicotyledons</taxon>
        <taxon>Gunneridae</taxon>
        <taxon>Pentapetalae</taxon>
        <taxon>rosids</taxon>
        <taxon>fabids</taxon>
        <taxon>Rosales</taxon>
        <taxon>Cannabaceae</taxon>
        <taxon>Cannabis</taxon>
    </lineage>
</organism>
<evidence type="ECO:0000313" key="2">
    <source>
        <dbReference type="Proteomes" id="UP000583929"/>
    </source>
</evidence>
<dbReference type="Proteomes" id="UP000583929">
    <property type="component" value="Unassembled WGS sequence"/>
</dbReference>
<evidence type="ECO:0000313" key="1">
    <source>
        <dbReference type="EMBL" id="KAF4351979.1"/>
    </source>
</evidence>
<comment type="caution">
    <text evidence="1">The sequence shown here is derived from an EMBL/GenBank/DDBJ whole genome shotgun (WGS) entry which is preliminary data.</text>
</comment>
<protein>
    <submittedName>
        <fullName evidence="1">Uncharacterized protein</fullName>
    </submittedName>
</protein>
<gene>
    <name evidence="1" type="ORF">G4B88_001101</name>
</gene>